<feature type="chain" id="PRO_5032581023" evidence="1">
    <location>
        <begin position="17"/>
        <end position="561"/>
    </location>
</feature>
<protein>
    <submittedName>
        <fullName evidence="2">Uncharacterized protein</fullName>
    </submittedName>
</protein>
<evidence type="ECO:0000256" key="1">
    <source>
        <dbReference type="SAM" id="SignalP"/>
    </source>
</evidence>
<organism evidence="2 3">
    <name type="scientific">Symbiodinium pilosum</name>
    <name type="common">Dinoflagellate</name>
    <dbReference type="NCBI Taxonomy" id="2952"/>
    <lineage>
        <taxon>Eukaryota</taxon>
        <taxon>Sar</taxon>
        <taxon>Alveolata</taxon>
        <taxon>Dinophyceae</taxon>
        <taxon>Suessiales</taxon>
        <taxon>Symbiodiniaceae</taxon>
        <taxon>Symbiodinium</taxon>
    </lineage>
</organism>
<gene>
    <name evidence="2" type="ORF">SPIL2461_LOCUS10774</name>
</gene>
<keyword evidence="3" id="KW-1185">Reference proteome</keyword>
<name>A0A812RLE4_SYMPI</name>
<keyword evidence="1" id="KW-0732">Signal</keyword>
<evidence type="ECO:0000313" key="2">
    <source>
        <dbReference type="EMBL" id="CAE7443274.1"/>
    </source>
</evidence>
<sequence length="561" mass="61668">MALSLIFLSSLLRAHGNKFFSAVPTDPVLDGCSLPVNDEWCTKLVALWDCATPWNAKCPQTDHPMGAAHNADTLQQNCLAQCQHAVVEHHPEAPVVDDQQALREVVEKMSGVIGAIQQRAKEAEDAGNQEKAQNLQVVAEEEVFIQLQGVAGFSSDPQEAQASETAARQAAEEVVEADFNAETNHIFSGVKIDEAMVQHYHDSIETLGIECGDVAEATELADAESETLQKATNHAHPTKFQANQGLDTAGYMENQCSEDTLNLNFFVGKLVTADHLHGGSSFLMEAYSSRMHQVSHQLEFHAKAALALHDDDNGLAHHFVDHLRHQDNARRAAAGEDHTLHLKTTVHGKLHEAARSNITDKQRARLHKLDEKHHEAIYGESKESMCANHAERLQTLPEDSPLKGPVVKDYVDCLCDSNEPSIVCQAKHGQAVKKVTQHIADHFANAGQMMDDEIKQDMQQMVARSGIPSQATFENVSHVGLAREDAVTIGKCKTFVSCKFCVAGVCYQAPFPKDTYSYIKGFFGRAIMTKPPCISGDCSLCMALYPPLEPVQFNLLVVRRE</sequence>
<reference evidence="2" key="1">
    <citation type="submission" date="2021-02" db="EMBL/GenBank/DDBJ databases">
        <authorList>
            <person name="Dougan E. K."/>
            <person name="Rhodes N."/>
            <person name="Thang M."/>
            <person name="Chan C."/>
        </authorList>
    </citation>
    <scope>NUCLEOTIDE SEQUENCE</scope>
</reference>
<dbReference type="Proteomes" id="UP000649617">
    <property type="component" value="Unassembled WGS sequence"/>
</dbReference>
<evidence type="ECO:0000313" key="3">
    <source>
        <dbReference type="Proteomes" id="UP000649617"/>
    </source>
</evidence>
<dbReference type="AlphaFoldDB" id="A0A812RLE4"/>
<proteinExistence type="predicted"/>
<feature type="signal peptide" evidence="1">
    <location>
        <begin position="1"/>
        <end position="16"/>
    </location>
</feature>
<dbReference type="OrthoDB" id="429753at2759"/>
<comment type="caution">
    <text evidence="2">The sequence shown here is derived from an EMBL/GenBank/DDBJ whole genome shotgun (WGS) entry which is preliminary data.</text>
</comment>
<dbReference type="EMBL" id="CAJNIZ010020635">
    <property type="protein sequence ID" value="CAE7443274.1"/>
    <property type="molecule type" value="Genomic_DNA"/>
</dbReference>
<accession>A0A812RLE4</accession>